<feature type="domain" description="SusD-like N-terminal" evidence="7">
    <location>
        <begin position="83"/>
        <end position="230"/>
    </location>
</feature>
<dbReference type="SUPFAM" id="SSF48452">
    <property type="entry name" value="TPR-like"/>
    <property type="match status" value="1"/>
</dbReference>
<sequence length="612" mass="68474">MKHKIIIAGLALATFFTGCQEFGDDYLEAPAQSTLDESVIFSTPGLAKGAIDGIKVPFGETNSYRGRFIPFYGMNTDAEWYNNSQSISAQSDLCTYDAKIDNIQMNTADNAWASMYGGIERANIAIRGLRQYGNPFPGTQMGQLLGEALTLRAIYYADLMKGWGDVPYRFEPINNATIYLPKTNRDVIYKQLIADLGEASELVAWPNESSETSTVERVNKAFVKGLRARLALVASGYQQYPDGIRRSNDPDLSVAKMYALALSEARSVIQSGKAQLNATFEGFWRNVNQDYVTAGGESLWEIPFAEGRGRVLYSFAVRNQTPNQFQANGNGSSGGTAGPLPTVFYDFDEKDTRRDVTCVPYRWGTSVNGIAKQELVALNTWYFGKYRYEWTKRRITAASDDGVNKVYMRYAEVLLIAAETANELEGPSAAAPYLKQIRERAFSAADRAAKVDAYVNALSSKEAMFNAIVKEHKFEFTGEMERKQALIRWNILKAKLDESKTKMTNLRERANEYSDVPAVLYYKYVKDEANASKYGSSDNTTILSIYGLNRGESINPGADYTAFTWNNLNDAKINSVYKTGADPDNRQFWPIWQFFISNSNGKLLNDYGYPNQ</sequence>
<keyword evidence="5" id="KW-0998">Cell outer membrane</keyword>
<comment type="subcellular location">
    <subcellularLocation>
        <location evidence="1">Cell outer membrane</location>
    </subcellularLocation>
</comment>
<dbReference type="Pfam" id="PF14322">
    <property type="entry name" value="SusD-like_3"/>
    <property type="match status" value="1"/>
</dbReference>
<organism evidence="8 9">
    <name type="scientific">Flavobacterium salmonis</name>
    <dbReference type="NCBI Taxonomy" id="2654844"/>
    <lineage>
        <taxon>Bacteria</taxon>
        <taxon>Pseudomonadati</taxon>
        <taxon>Bacteroidota</taxon>
        <taxon>Flavobacteriia</taxon>
        <taxon>Flavobacteriales</taxon>
        <taxon>Flavobacteriaceae</taxon>
        <taxon>Flavobacterium</taxon>
    </lineage>
</organism>
<gene>
    <name evidence="8" type="ORF">FLAT13_02499</name>
</gene>
<dbReference type="Pfam" id="PF07980">
    <property type="entry name" value="SusD_RagB"/>
    <property type="match status" value="1"/>
</dbReference>
<dbReference type="AlphaFoldDB" id="A0A6V6YZM4"/>
<comment type="similarity">
    <text evidence="2">Belongs to the SusD family.</text>
</comment>
<feature type="domain" description="RagB/SusD" evidence="6">
    <location>
        <begin position="376"/>
        <end position="534"/>
    </location>
</feature>
<name>A0A6V6YZM4_9FLAO</name>
<keyword evidence="4" id="KW-0472">Membrane</keyword>
<dbReference type="InterPro" id="IPR012944">
    <property type="entry name" value="SusD_RagB_dom"/>
</dbReference>
<comment type="caution">
    <text evidence="8">The sequence shown here is derived from an EMBL/GenBank/DDBJ whole genome shotgun (WGS) entry which is preliminary data.</text>
</comment>
<keyword evidence="9" id="KW-1185">Reference proteome</keyword>
<evidence type="ECO:0000313" key="8">
    <source>
        <dbReference type="EMBL" id="CAD0004977.1"/>
    </source>
</evidence>
<evidence type="ECO:0000256" key="4">
    <source>
        <dbReference type="ARBA" id="ARBA00023136"/>
    </source>
</evidence>
<dbReference type="PROSITE" id="PS51257">
    <property type="entry name" value="PROKAR_LIPOPROTEIN"/>
    <property type="match status" value="1"/>
</dbReference>
<evidence type="ECO:0000256" key="5">
    <source>
        <dbReference type="ARBA" id="ARBA00023237"/>
    </source>
</evidence>
<evidence type="ECO:0000256" key="1">
    <source>
        <dbReference type="ARBA" id="ARBA00004442"/>
    </source>
</evidence>
<dbReference type="Gene3D" id="1.25.40.390">
    <property type="match status" value="1"/>
</dbReference>
<evidence type="ECO:0000256" key="3">
    <source>
        <dbReference type="ARBA" id="ARBA00022729"/>
    </source>
</evidence>
<reference evidence="8 9" key="1">
    <citation type="submission" date="2020-06" db="EMBL/GenBank/DDBJ databases">
        <authorList>
            <person name="Criscuolo A."/>
        </authorList>
    </citation>
    <scope>NUCLEOTIDE SEQUENCE [LARGE SCALE GENOMIC DNA]</scope>
    <source>
        <strain evidence="9">CIP 111411</strain>
    </source>
</reference>
<dbReference type="EMBL" id="CAIJDP010000069">
    <property type="protein sequence ID" value="CAD0004977.1"/>
    <property type="molecule type" value="Genomic_DNA"/>
</dbReference>
<keyword evidence="3" id="KW-0732">Signal</keyword>
<evidence type="ECO:0000259" key="6">
    <source>
        <dbReference type="Pfam" id="PF07980"/>
    </source>
</evidence>
<evidence type="ECO:0000313" key="9">
    <source>
        <dbReference type="Proteomes" id="UP000530060"/>
    </source>
</evidence>
<protein>
    <submittedName>
        <fullName evidence="8">RagB/SusD family nutrient uptake outer membrane protein</fullName>
    </submittedName>
</protein>
<proteinExistence type="inferred from homology"/>
<accession>A0A6V6YZM4</accession>
<evidence type="ECO:0000259" key="7">
    <source>
        <dbReference type="Pfam" id="PF14322"/>
    </source>
</evidence>
<dbReference type="GO" id="GO:0009279">
    <property type="term" value="C:cell outer membrane"/>
    <property type="evidence" value="ECO:0007669"/>
    <property type="project" value="UniProtKB-SubCell"/>
</dbReference>
<evidence type="ECO:0000256" key="2">
    <source>
        <dbReference type="ARBA" id="ARBA00006275"/>
    </source>
</evidence>
<dbReference type="InterPro" id="IPR011990">
    <property type="entry name" value="TPR-like_helical_dom_sf"/>
</dbReference>
<dbReference type="InterPro" id="IPR033985">
    <property type="entry name" value="SusD-like_N"/>
</dbReference>
<dbReference type="RefSeq" id="WP_180909106.1">
    <property type="nucleotide sequence ID" value="NZ_CAIJDP010000069.1"/>
</dbReference>
<dbReference type="Proteomes" id="UP000530060">
    <property type="component" value="Unassembled WGS sequence"/>
</dbReference>